<dbReference type="OrthoDB" id="3543585at2"/>
<evidence type="ECO:0000313" key="3">
    <source>
        <dbReference type="Proteomes" id="UP000468735"/>
    </source>
</evidence>
<dbReference type="RefSeq" id="WP_151562104.1">
    <property type="nucleotide sequence ID" value="NZ_WBMT01000009.1"/>
</dbReference>
<organism evidence="2 3">
    <name type="scientific">Actinomadura rudentiformis</name>
    <dbReference type="NCBI Taxonomy" id="359158"/>
    <lineage>
        <taxon>Bacteria</taxon>
        <taxon>Bacillati</taxon>
        <taxon>Actinomycetota</taxon>
        <taxon>Actinomycetes</taxon>
        <taxon>Streptosporangiales</taxon>
        <taxon>Thermomonosporaceae</taxon>
        <taxon>Actinomadura</taxon>
    </lineage>
</organism>
<feature type="compositionally biased region" description="Polar residues" evidence="1">
    <location>
        <begin position="1"/>
        <end position="18"/>
    </location>
</feature>
<protein>
    <submittedName>
        <fullName evidence="2">Uncharacterized protein</fullName>
    </submittedName>
</protein>
<evidence type="ECO:0000313" key="2">
    <source>
        <dbReference type="EMBL" id="KAB2347351.1"/>
    </source>
</evidence>
<dbReference type="EMBL" id="WBMT01000009">
    <property type="protein sequence ID" value="KAB2347351.1"/>
    <property type="molecule type" value="Genomic_DNA"/>
</dbReference>
<keyword evidence="3" id="KW-1185">Reference proteome</keyword>
<name>A0A6H9Z0G0_9ACTN</name>
<accession>A0A6H9Z0G0</accession>
<feature type="region of interest" description="Disordered" evidence="1">
    <location>
        <begin position="1"/>
        <end position="24"/>
    </location>
</feature>
<proteinExistence type="predicted"/>
<comment type="caution">
    <text evidence="2">The sequence shown here is derived from an EMBL/GenBank/DDBJ whole genome shotgun (WGS) entry which is preliminary data.</text>
</comment>
<gene>
    <name evidence="2" type="ORF">F8566_20275</name>
</gene>
<sequence>MTDYSPTATSVDGTTHTYNPAAAGDKITRPGAGCFITVKNGGGSSVTLTITPPGTTRYGVANPVKIFSIPASGEKDIPILPAYSDPADAYKVALAWSATASVTFAVKRMGTT</sequence>
<dbReference type="Proteomes" id="UP000468735">
    <property type="component" value="Unassembled WGS sequence"/>
</dbReference>
<evidence type="ECO:0000256" key="1">
    <source>
        <dbReference type="SAM" id="MobiDB-lite"/>
    </source>
</evidence>
<reference evidence="2 3" key="1">
    <citation type="submission" date="2019-09" db="EMBL/GenBank/DDBJ databases">
        <title>Actinomadura physcomitrii sp. nov., a novel actinomycete isolated from moss [Physcomitrium sphaericum (Ludw) Fuernr].</title>
        <authorList>
            <person name="Zhuang X."/>
            <person name="Liu C."/>
        </authorList>
    </citation>
    <scope>NUCLEOTIDE SEQUENCE [LARGE SCALE GENOMIC DNA]</scope>
    <source>
        <strain evidence="2 3">HMC1</strain>
    </source>
</reference>
<dbReference type="AlphaFoldDB" id="A0A6H9Z0G0"/>